<evidence type="ECO:0000256" key="6">
    <source>
        <dbReference type="ARBA" id="ARBA00022605"/>
    </source>
</evidence>
<evidence type="ECO:0000256" key="7">
    <source>
        <dbReference type="ARBA" id="ARBA00023102"/>
    </source>
</evidence>
<dbReference type="eggNOG" id="KOG3055">
    <property type="taxonomic scope" value="Eukaryota"/>
</dbReference>
<keyword evidence="12" id="KW-0963">Cytoplasm</keyword>
<name>G8JTT5_ERECY</name>
<evidence type="ECO:0000256" key="2">
    <source>
        <dbReference type="ARBA" id="ARBA00005133"/>
    </source>
</evidence>
<keyword evidence="6 11" id="KW-0028">Amino-acid biosynthesis</keyword>
<reference evidence="14" key="1">
    <citation type="journal article" date="2012" name="G3 (Bethesda)">
        <title>Pichia sorbitophila, an interspecies yeast hybrid reveals early steps of genome resolution following polyploidization.</title>
        <authorList>
            <person name="Leh Louis V."/>
            <person name="Despons L."/>
            <person name="Friedrich A."/>
            <person name="Martin T."/>
            <person name="Durrens P."/>
            <person name="Casaregola S."/>
            <person name="Neuveglise C."/>
            <person name="Fairhead C."/>
            <person name="Marck C."/>
            <person name="Cruz J.A."/>
            <person name="Straub M.L."/>
            <person name="Kugler V."/>
            <person name="Sacerdot C."/>
            <person name="Uzunov Z."/>
            <person name="Thierry A."/>
            <person name="Weiss S."/>
            <person name="Bleykasten C."/>
            <person name="De Montigny J."/>
            <person name="Jacques N."/>
            <person name="Jung P."/>
            <person name="Lemaire M."/>
            <person name="Mallet S."/>
            <person name="Morel G."/>
            <person name="Richard G.F."/>
            <person name="Sarkar A."/>
            <person name="Savel G."/>
            <person name="Schacherer J."/>
            <person name="Seret M.L."/>
            <person name="Talla E."/>
            <person name="Samson G."/>
            <person name="Jubin C."/>
            <person name="Poulain J."/>
            <person name="Vacherie B."/>
            <person name="Barbe V."/>
            <person name="Pelletier E."/>
            <person name="Sherman D.J."/>
            <person name="Westhof E."/>
            <person name="Weissenbach J."/>
            <person name="Baret P.V."/>
            <person name="Wincker P."/>
            <person name="Gaillardin C."/>
            <person name="Dujon B."/>
            <person name="Souciet J.L."/>
        </authorList>
    </citation>
    <scope>NUCLEOTIDE SEQUENCE [LARGE SCALE GENOMIC DNA]</scope>
    <source>
        <strain evidence="14">CBS 270.75 / DBVPG 7215 / KCTC 17166 / NRRL Y-17582</strain>
    </source>
</reference>
<dbReference type="PANTHER" id="PTHR43090:SF2">
    <property type="entry name" value="1-(5-PHOSPHORIBOSYL)-5-[(5-PHOSPHORIBOSYLAMINO)METHYLIDENEAMINO] IMIDAZOLE-4-CARBOXAMIDE ISOMERASE"/>
    <property type="match status" value="1"/>
</dbReference>
<gene>
    <name evidence="13" type="ordered locus">Ecym_4383</name>
</gene>
<comment type="similarity">
    <text evidence="3 11">Belongs to the HisA/HisF family.</text>
</comment>
<comment type="subcellular location">
    <subcellularLocation>
        <location evidence="12">Cytoplasm</location>
    </subcellularLocation>
</comment>
<dbReference type="AlphaFoldDB" id="G8JTT5"/>
<evidence type="ECO:0000256" key="8">
    <source>
        <dbReference type="ARBA" id="ARBA00023235"/>
    </source>
</evidence>
<organism evidence="13 14">
    <name type="scientific">Eremothecium cymbalariae (strain CBS 270.75 / DBVPG 7215 / KCTC 17166 / NRRL Y-17582)</name>
    <name type="common">Yeast</name>
    <dbReference type="NCBI Taxonomy" id="931890"/>
    <lineage>
        <taxon>Eukaryota</taxon>
        <taxon>Fungi</taxon>
        <taxon>Dikarya</taxon>
        <taxon>Ascomycota</taxon>
        <taxon>Saccharomycotina</taxon>
        <taxon>Saccharomycetes</taxon>
        <taxon>Saccharomycetales</taxon>
        <taxon>Saccharomycetaceae</taxon>
        <taxon>Eremothecium</taxon>
    </lineage>
</organism>
<dbReference type="GO" id="GO:0000105">
    <property type="term" value="P:L-histidine biosynthetic process"/>
    <property type="evidence" value="ECO:0007669"/>
    <property type="project" value="UniProtKB-UniPathway"/>
</dbReference>
<dbReference type="SUPFAM" id="SSF51366">
    <property type="entry name" value="Ribulose-phoshate binding barrel"/>
    <property type="match status" value="1"/>
</dbReference>
<dbReference type="KEGG" id="erc:Ecym_4383"/>
<keyword evidence="8 12" id="KW-0413">Isomerase</keyword>
<evidence type="ECO:0000256" key="9">
    <source>
        <dbReference type="ARBA" id="ARBA00030547"/>
    </source>
</evidence>
<dbReference type="STRING" id="931890.G8JTT5"/>
<keyword evidence="14" id="KW-1185">Reference proteome</keyword>
<dbReference type="GO" id="GO:0000162">
    <property type="term" value="P:L-tryptophan biosynthetic process"/>
    <property type="evidence" value="ECO:0007669"/>
    <property type="project" value="TreeGrafter"/>
</dbReference>
<dbReference type="InterPro" id="IPR011858">
    <property type="entry name" value="His6/HISN3"/>
</dbReference>
<dbReference type="InterPro" id="IPR044524">
    <property type="entry name" value="Isoase_HisA-like"/>
</dbReference>
<dbReference type="GO" id="GO:0003949">
    <property type="term" value="F:1-(5-phosphoribosyl)-5-[(5-phosphoribosylamino)methylideneamino]imidazole-4-carboxamide isomerase activity"/>
    <property type="evidence" value="ECO:0007669"/>
    <property type="project" value="UniProtKB-EC"/>
</dbReference>
<evidence type="ECO:0000256" key="11">
    <source>
        <dbReference type="RuleBase" id="RU003657"/>
    </source>
</evidence>
<sequence>MTRFVGCIDLHGGQVKQIVGKTLTSEQATKTNFVSDRPSSYYAKLYLDNNVRGTHVIKLGSGNDEAAMDALKTAPGFLQVGGGINLENCEYWLKYAAKVIVTSYLFDSEGRFQLDKLHEISDKCGKDRLVIDLSCRPLESVSSNKQWVVVMNKWQTITNLVLNLSTLEFLSNYADEFLIHAAEVEGLGHGVDKELVKKLGEWACSLETPVTMVYAGGAKSIDDLELVEQLSHGKVDLTFGSSLDLFGGKLVKFKDCCSWNSVH</sequence>
<evidence type="ECO:0000256" key="1">
    <source>
        <dbReference type="ARBA" id="ARBA00000901"/>
    </source>
</evidence>
<evidence type="ECO:0000256" key="12">
    <source>
        <dbReference type="RuleBase" id="RU364022"/>
    </source>
</evidence>
<dbReference type="EC" id="5.3.1.16" evidence="4 12"/>
<dbReference type="InterPro" id="IPR006062">
    <property type="entry name" value="His_biosynth"/>
</dbReference>
<evidence type="ECO:0000256" key="4">
    <source>
        <dbReference type="ARBA" id="ARBA00012550"/>
    </source>
</evidence>
<dbReference type="HOGENOM" id="CLU_065050_0_0_1"/>
<dbReference type="Pfam" id="PF00977">
    <property type="entry name" value="His_biosynth"/>
    <property type="match status" value="1"/>
</dbReference>
<evidence type="ECO:0000313" key="13">
    <source>
        <dbReference type="EMBL" id="AET39438.1"/>
    </source>
</evidence>
<dbReference type="RefSeq" id="XP_003646255.1">
    <property type="nucleotide sequence ID" value="XM_003646207.1"/>
</dbReference>
<comment type="catalytic activity">
    <reaction evidence="1 12">
        <text>1-(5-phospho-beta-D-ribosyl)-5-[(5-phospho-beta-D-ribosylamino)methylideneamino]imidazole-4-carboxamide = 5-[(5-phospho-1-deoxy-D-ribulos-1-ylimino)methylamino]-1-(5-phospho-beta-D-ribosyl)imidazole-4-carboxamide</text>
        <dbReference type="Rhea" id="RHEA:15469"/>
        <dbReference type="ChEBI" id="CHEBI:58435"/>
        <dbReference type="ChEBI" id="CHEBI:58525"/>
        <dbReference type="EC" id="5.3.1.16"/>
    </reaction>
</comment>
<dbReference type="EMBL" id="CP002500">
    <property type="protein sequence ID" value="AET39438.1"/>
    <property type="molecule type" value="Genomic_DNA"/>
</dbReference>
<keyword evidence="7 11" id="KW-0368">Histidine biosynthesis</keyword>
<dbReference type="FunCoup" id="G8JTT5">
    <property type="interactions" value="218"/>
</dbReference>
<dbReference type="OMA" id="IEWNKTH"/>
<dbReference type="NCBIfam" id="TIGR02129">
    <property type="entry name" value="hisA_euk"/>
    <property type="match status" value="1"/>
</dbReference>
<dbReference type="UniPathway" id="UPA00031">
    <property type="reaction ID" value="UER00009"/>
</dbReference>
<dbReference type="PANTHER" id="PTHR43090">
    <property type="entry name" value="1-(5-PHOSPHORIBOSYL)-5-[(5-PHOSPHORIBOSYLAMINO)METHYLIDENEAMINO] IMIDAZOLE-4-CARBOXAMIDE ISOMERASE"/>
    <property type="match status" value="1"/>
</dbReference>
<dbReference type="InterPro" id="IPR013785">
    <property type="entry name" value="Aldolase_TIM"/>
</dbReference>
<dbReference type="OrthoDB" id="446074at2759"/>
<dbReference type="GO" id="GO:0005737">
    <property type="term" value="C:cytoplasm"/>
    <property type="evidence" value="ECO:0007669"/>
    <property type="project" value="UniProtKB-SubCell"/>
</dbReference>
<evidence type="ECO:0000256" key="3">
    <source>
        <dbReference type="ARBA" id="ARBA00009667"/>
    </source>
</evidence>
<dbReference type="Proteomes" id="UP000006790">
    <property type="component" value="Chromosome 4"/>
</dbReference>
<evidence type="ECO:0000256" key="10">
    <source>
        <dbReference type="ARBA" id="ARBA00031376"/>
    </source>
</evidence>
<protein>
    <recommendedName>
        <fullName evidence="5 12">1-(5-phosphoribosyl)-5-[(5-phosphoribosylamino)methylideneamino] imidazole-4-carboxamide isomerase</fullName>
        <ecNumber evidence="4 12">5.3.1.16</ecNumber>
    </recommendedName>
    <alternativeName>
        <fullName evidence="10 12">5-proFAR isomerase</fullName>
    </alternativeName>
    <alternativeName>
        <fullName evidence="9 12">Phosphoribosylformimino-5-aminoimidazole carboxamide ribotide isomerase</fullName>
    </alternativeName>
</protein>
<dbReference type="InterPro" id="IPR011060">
    <property type="entry name" value="RibuloseP-bd_barrel"/>
</dbReference>
<evidence type="ECO:0000313" key="14">
    <source>
        <dbReference type="Proteomes" id="UP000006790"/>
    </source>
</evidence>
<evidence type="ECO:0000256" key="5">
    <source>
        <dbReference type="ARBA" id="ARBA00018464"/>
    </source>
</evidence>
<dbReference type="GeneID" id="11470060"/>
<accession>G8JTT5</accession>
<proteinExistence type="inferred from homology"/>
<dbReference type="InParanoid" id="G8JTT5"/>
<dbReference type="Gene3D" id="3.20.20.70">
    <property type="entry name" value="Aldolase class I"/>
    <property type="match status" value="1"/>
</dbReference>
<comment type="pathway">
    <text evidence="2 12">Amino-acid biosynthesis; L-histidine biosynthesis; L-histidine from 5-phospho-alpha-D-ribose 1-diphosphate: step 4/9.</text>
</comment>
<dbReference type="CDD" id="cd04723">
    <property type="entry name" value="HisA_HisF"/>
    <property type="match status" value="1"/>
</dbReference>